<feature type="transmembrane region" description="Helical" evidence="8">
    <location>
        <begin position="38"/>
        <end position="62"/>
    </location>
</feature>
<feature type="transmembrane region" description="Helical" evidence="8">
    <location>
        <begin position="216"/>
        <end position="238"/>
    </location>
</feature>
<dbReference type="PANTHER" id="PTHR24240">
    <property type="entry name" value="OPSIN"/>
    <property type="match status" value="1"/>
</dbReference>
<keyword evidence="2 8" id="KW-0812">Transmembrane</keyword>
<reference evidence="10 11" key="1">
    <citation type="journal article" date="2021" name="Elife">
        <title>Chloroplast acquisition without the gene transfer in kleptoplastic sea slugs, Plakobranchus ocellatus.</title>
        <authorList>
            <person name="Maeda T."/>
            <person name="Takahashi S."/>
            <person name="Yoshida T."/>
            <person name="Shimamura S."/>
            <person name="Takaki Y."/>
            <person name="Nagai Y."/>
            <person name="Toyoda A."/>
            <person name="Suzuki Y."/>
            <person name="Arimoto A."/>
            <person name="Ishii H."/>
            <person name="Satoh N."/>
            <person name="Nishiyama T."/>
            <person name="Hasebe M."/>
            <person name="Maruyama T."/>
            <person name="Minagawa J."/>
            <person name="Obokata J."/>
            <person name="Shigenobu S."/>
        </authorList>
    </citation>
    <scope>NUCLEOTIDE SEQUENCE [LARGE SCALE GENOMIC DNA]</scope>
</reference>
<keyword evidence="7" id="KW-0807">Transducer</keyword>
<feature type="transmembrane region" description="Helical" evidence="8">
    <location>
        <begin position="450"/>
        <end position="469"/>
    </location>
</feature>
<keyword evidence="4" id="KW-0297">G-protein coupled receptor</keyword>
<keyword evidence="5 8" id="KW-0472">Membrane</keyword>
<keyword evidence="3 8" id="KW-1133">Transmembrane helix</keyword>
<dbReference type="AlphaFoldDB" id="A0AAV4GWS1"/>
<evidence type="ECO:0000256" key="4">
    <source>
        <dbReference type="ARBA" id="ARBA00023040"/>
    </source>
</evidence>
<proteinExistence type="predicted"/>
<feature type="transmembrane region" description="Helical" evidence="8">
    <location>
        <begin position="166"/>
        <end position="188"/>
    </location>
</feature>
<evidence type="ECO:0000256" key="7">
    <source>
        <dbReference type="ARBA" id="ARBA00023224"/>
    </source>
</evidence>
<evidence type="ECO:0000256" key="2">
    <source>
        <dbReference type="ARBA" id="ARBA00022692"/>
    </source>
</evidence>
<accession>A0AAV4GWS1</accession>
<evidence type="ECO:0000313" key="10">
    <source>
        <dbReference type="EMBL" id="GFR88971.1"/>
    </source>
</evidence>
<dbReference type="GO" id="GO:0016020">
    <property type="term" value="C:membrane"/>
    <property type="evidence" value="ECO:0007669"/>
    <property type="project" value="UniProtKB-SubCell"/>
</dbReference>
<feature type="transmembrane region" description="Helical" evidence="8">
    <location>
        <begin position="127"/>
        <end position="145"/>
    </location>
</feature>
<evidence type="ECO:0000256" key="5">
    <source>
        <dbReference type="ARBA" id="ARBA00023136"/>
    </source>
</evidence>
<evidence type="ECO:0000256" key="8">
    <source>
        <dbReference type="SAM" id="Phobius"/>
    </source>
</evidence>
<dbReference type="EMBL" id="BMAT01001606">
    <property type="protein sequence ID" value="GFR88971.1"/>
    <property type="molecule type" value="Genomic_DNA"/>
</dbReference>
<organism evidence="10 11">
    <name type="scientific">Elysia marginata</name>
    <dbReference type="NCBI Taxonomy" id="1093978"/>
    <lineage>
        <taxon>Eukaryota</taxon>
        <taxon>Metazoa</taxon>
        <taxon>Spiralia</taxon>
        <taxon>Lophotrochozoa</taxon>
        <taxon>Mollusca</taxon>
        <taxon>Gastropoda</taxon>
        <taxon>Heterobranchia</taxon>
        <taxon>Euthyneura</taxon>
        <taxon>Panpulmonata</taxon>
        <taxon>Sacoglossa</taxon>
        <taxon>Placobranchoidea</taxon>
        <taxon>Plakobranchidae</taxon>
        <taxon>Elysia</taxon>
    </lineage>
</organism>
<dbReference type="Gene3D" id="1.20.1070.10">
    <property type="entry name" value="Rhodopsin 7-helix transmembrane proteins"/>
    <property type="match status" value="1"/>
</dbReference>
<feature type="transmembrane region" description="Helical" evidence="8">
    <location>
        <begin position="74"/>
        <end position="95"/>
    </location>
</feature>
<dbReference type="PROSITE" id="PS50262">
    <property type="entry name" value="G_PROTEIN_RECEP_F1_2"/>
    <property type="match status" value="1"/>
</dbReference>
<evidence type="ECO:0000313" key="11">
    <source>
        <dbReference type="Proteomes" id="UP000762676"/>
    </source>
</evidence>
<dbReference type="InterPro" id="IPR050125">
    <property type="entry name" value="GPCR_opsins"/>
</dbReference>
<comment type="subcellular location">
    <subcellularLocation>
        <location evidence="1">Membrane</location>
        <topology evidence="1">Multi-pass membrane protein</topology>
    </subcellularLocation>
</comment>
<dbReference type="InterPro" id="IPR017452">
    <property type="entry name" value="GPCR_Rhodpsn_7TM"/>
</dbReference>
<keyword evidence="6 10" id="KW-0675">Receptor</keyword>
<evidence type="ECO:0000256" key="3">
    <source>
        <dbReference type="ARBA" id="ARBA00022989"/>
    </source>
</evidence>
<gene>
    <name evidence="10" type="ORF">ElyMa_000781700</name>
</gene>
<comment type="caution">
    <text evidence="10">The sequence shown here is derived from an EMBL/GenBank/DDBJ whole genome shotgun (WGS) entry which is preliminary data.</text>
</comment>
<keyword evidence="11" id="KW-1185">Reference proteome</keyword>
<protein>
    <submittedName>
        <fullName evidence="10">D(2) dopamine receptor</fullName>
    </submittedName>
</protein>
<evidence type="ECO:0000256" key="6">
    <source>
        <dbReference type="ARBA" id="ARBA00023170"/>
    </source>
</evidence>
<dbReference type="CDD" id="cd00637">
    <property type="entry name" value="7tm_classA_rhodopsin-like"/>
    <property type="match status" value="1"/>
</dbReference>
<evidence type="ECO:0000259" key="9">
    <source>
        <dbReference type="PROSITE" id="PS50262"/>
    </source>
</evidence>
<dbReference type="Proteomes" id="UP000762676">
    <property type="component" value="Unassembled WGS sequence"/>
</dbReference>
<dbReference type="SUPFAM" id="SSF81321">
    <property type="entry name" value="Family A G protein-coupled receptor-like"/>
    <property type="match status" value="1"/>
</dbReference>
<sequence length="530" mass="59748">MSNTALANSTDHIDQQEFIDSVGASFFTWLFKSLLPRLILGLFLLLLTVGVVTNAVLVGVAISSKLVKHLVHNFLLQLCVLDILACFLVVLPILVNVAHEQASGSDGVWAKEGNASSKGFCKVHAVLFNWFLLVNFVLHDAMIIERALHATTAGKKYHLSSFGNRCFVRLLSTGIWTITLLVALVLTVSSGDDLSYSRSQHHCALNFHEHPGTMHALFSLTVYCSLAVFVASMFVIFCTRRGKIRNQQTNAAANESKSKCTDKRYTPSFTNSMQREKVELQSTKSEDCDDGDPTLKSQYMHTASNTRSADLISSLRQYKFSRHTEETGDNKTSVFCVEMVRPDILLRPIMEPLHRSNVRVGALPDYKNPVEKSADRKSTVAPDFLNLKDLSLETSMLKHSTSKREKTVLPSFRSKQLWIKAKGLVTTRATPLSLFRDVPHDVHHHLSMTYFISWAVTYLLWVLYVISAFTEVYGGVTCHACYRVGVPLGLSTYSVRPLVLVGHNRWYREQCRQELKRWRSWVRKHCTCAD</sequence>
<dbReference type="InterPro" id="IPR000276">
    <property type="entry name" value="GPCR_Rhodpsn"/>
</dbReference>
<dbReference type="Pfam" id="PF00001">
    <property type="entry name" value="7tm_1"/>
    <property type="match status" value="1"/>
</dbReference>
<dbReference type="GO" id="GO:0004930">
    <property type="term" value="F:G protein-coupled receptor activity"/>
    <property type="evidence" value="ECO:0007669"/>
    <property type="project" value="UniProtKB-KW"/>
</dbReference>
<evidence type="ECO:0000256" key="1">
    <source>
        <dbReference type="ARBA" id="ARBA00004141"/>
    </source>
</evidence>
<feature type="domain" description="G-protein coupled receptors family 1 profile" evidence="9">
    <location>
        <begin position="53"/>
        <end position="237"/>
    </location>
</feature>
<name>A0AAV4GWS1_9GAST</name>